<name>A0ABU7TE92_9HYPH</name>
<evidence type="ECO:0000256" key="9">
    <source>
        <dbReference type="ARBA" id="ARBA00023027"/>
    </source>
</evidence>
<comment type="caution">
    <text evidence="14">The sequence shown here is derived from an EMBL/GenBank/DDBJ whole genome shotgun (WGS) entry which is preliminary data.</text>
</comment>
<keyword evidence="4 11" id="KW-0662">Pyridine nucleotide biosynthesis</keyword>
<dbReference type="Pfam" id="PF01467">
    <property type="entry name" value="CTP_transf_like"/>
    <property type="match status" value="1"/>
</dbReference>
<dbReference type="Proteomes" id="UP001349262">
    <property type="component" value="Unassembled WGS sequence"/>
</dbReference>
<accession>A0ABU7TE92</accession>
<feature type="region of interest" description="Disordered" evidence="12">
    <location>
        <begin position="1"/>
        <end position="39"/>
    </location>
</feature>
<feature type="compositionally biased region" description="Low complexity" evidence="12">
    <location>
        <begin position="1"/>
        <end position="22"/>
    </location>
</feature>
<dbReference type="Gene3D" id="3.40.50.620">
    <property type="entry name" value="HUPs"/>
    <property type="match status" value="1"/>
</dbReference>
<evidence type="ECO:0000256" key="7">
    <source>
        <dbReference type="ARBA" id="ARBA00022741"/>
    </source>
</evidence>
<keyword evidence="5 11" id="KW-0808">Transferase</keyword>
<feature type="domain" description="Cytidyltransferase-like" evidence="13">
    <location>
        <begin position="48"/>
        <end position="226"/>
    </location>
</feature>
<protein>
    <recommendedName>
        <fullName evidence="11">Probable nicotinate-nucleotide adenylyltransferase</fullName>
        <ecNumber evidence="11">2.7.7.18</ecNumber>
    </recommendedName>
    <alternativeName>
        <fullName evidence="11">Deamido-NAD(+) diphosphorylase</fullName>
    </alternativeName>
    <alternativeName>
        <fullName evidence="11">Deamido-NAD(+) pyrophosphorylase</fullName>
    </alternativeName>
    <alternativeName>
        <fullName evidence="11">Nicotinate mononucleotide adenylyltransferase</fullName>
        <shortName evidence="11">NaMN adenylyltransferase</shortName>
    </alternativeName>
</protein>
<evidence type="ECO:0000256" key="12">
    <source>
        <dbReference type="SAM" id="MobiDB-lite"/>
    </source>
</evidence>
<dbReference type="EC" id="2.7.7.18" evidence="11"/>
<dbReference type="NCBIfam" id="TIGR00482">
    <property type="entry name" value="nicotinate (nicotinamide) nucleotide adenylyltransferase"/>
    <property type="match status" value="1"/>
</dbReference>
<evidence type="ECO:0000256" key="1">
    <source>
        <dbReference type="ARBA" id="ARBA00002324"/>
    </source>
</evidence>
<keyword evidence="6 11" id="KW-0548">Nucleotidyltransferase</keyword>
<dbReference type="PANTHER" id="PTHR39321:SF3">
    <property type="entry name" value="PHOSPHOPANTETHEINE ADENYLYLTRANSFERASE"/>
    <property type="match status" value="1"/>
</dbReference>
<evidence type="ECO:0000256" key="10">
    <source>
        <dbReference type="ARBA" id="ARBA00048721"/>
    </source>
</evidence>
<dbReference type="NCBIfam" id="NF000843">
    <property type="entry name" value="PRK00071.2-2"/>
    <property type="match status" value="1"/>
</dbReference>
<dbReference type="EMBL" id="MLBY01000005">
    <property type="protein sequence ID" value="MEE7458914.1"/>
    <property type="molecule type" value="Genomic_DNA"/>
</dbReference>
<dbReference type="HAMAP" id="MF_00244">
    <property type="entry name" value="NaMN_adenylyltr"/>
    <property type="match status" value="1"/>
</dbReference>
<evidence type="ECO:0000259" key="13">
    <source>
        <dbReference type="Pfam" id="PF01467"/>
    </source>
</evidence>
<evidence type="ECO:0000313" key="15">
    <source>
        <dbReference type="Proteomes" id="UP001349262"/>
    </source>
</evidence>
<keyword evidence="9 11" id="KW-0520">NAD</keyword>
<evidence type="ECO:0000256" key="3">
    <source>
        <dbReference type="ARBA" id="ARBA00009014"/>
    </source>
</evidence>
<evidence type="ECO:0000256" key="8">
    <source>
        <dbReference type="ARBA" id="ARBA00022840"/>
    </source>
</evidence>
<dbReference type="InterPro" id="IPR005248">
    <property type="entry name" value="NadD/NMNAT"/>
</dbReference>
<dbReference type="GO" id="GO:0016779">
    <property type="term" value="F:nucleotidyltransferase activity"/>
    <property type="evidence" value="ECO:0007669"/>
    <property type="project" value="UniProtKB-KW"/>
</dbReference>
<comment type="catalytic activity">
    <reaction evidence="10 11">
        <text>nicotinate beta-D-ribonucleotide + ATP + H(+) = deamido-NAD(+) + diphosphate</text>
        <dbReference type="Rhea" id="RHEA:22860"/>
        <dbReference type="ChEBI" id="CHEBI:15378"/>
        <dbReference type="ChEBI" id="CHEBI:30616"/>
        <dbReference type="ChEBI" id="CHEBI:33019"/>
        <dbReference type="ChEBI" id="CHEBI:57502"/>
        <dbReference type="ChEBI" id="CHEBI:58437"/>
        <dbReference type="EC" id="2.7.7.18"/>
    </reaction>
</comment>
<dbReference type="SUPFAM" id="SSF52374">
    <property type="entry name" value="Nucleotidylyl transferase"/>
    <property type="match status" value="1"/>
</dbReference>
<evidence type="ECO:0000256" key="11">
    <source>
        <dbReference type="HAMAP-Rule" id="MF_00244"/>
    </source>
</evidence>
<evidence type="ECO:0000256" key="5">
    <source>
        <dbReference type="ARBA" id="ARBA00022679"/>
    </source>
</evidence>
<comment type="similarity">
    <text evidence="3 11">Belongs to the NadD family.</text>
</comment>
<comment type="function">
    <text evidence="1 11">Catalyzes the reversible adenylation of nicotinate mononucleotide (NaMN) to nicotinic acid adenine dinucleotide (NaAD).</text>
</comment>
<keyword evidence="8 11" id="KW-0067">ATP-binding</keyword>
<gene>
    <name evidence="11" type="primary">nadD</name>
    <name evidence="14" type="ORF">MRSR164_19645</name>
</gene>
<dbReference type="InterPro" id="IPR004821">
    <property type="entry name" value="Cyt_trans-like"/>
</dbReference>
<evidence type="ECO:0000256" key="6">
    <source>
        <dbReference type="ARBA" id="ARBA00022695"/>
    </source>
</evidence>
<comment type="pathway">
    <text evidence="2 11">Cofactor biosynthesis; NAD(+) biosynthesis; deamido-NAD(+) from nicotinate D-ribonucleotide: step 1/1.</text>
</comment>
<evidence type="ECO:0000256" key="4">
    <source>
        <dbReference type="ARBA" id="ARBA00022642"/>
    </source>
</evidence>
<organism evidence="14 15">
    <name type="scientific">Methylobacterium radiotolerans</name>
    <dbReference type="NCBI Taxonomy" id="31998"/>
    <lineage>
        <taxon>Bacteria</taxon>
        <taxon>Pseudomonadati</taxon>
        <taxon>Pseudomonadota</taxon>
        <taxon>Alphaproteobacteria</taxon>
        <taxon>Hyphomicrobiales</taxon>
        <taxon>Methylobacteriaceae</taxon>
        <taxon>Methylobacterium</taxon>
    </lineage>
</organism>
<dbReference type="InterPro" id="IPR014729">
    <property type="entry name" value="Rossmann-like_a/b/a_fold"/>
</dbReference>
<keyword evidence="15" id="KW-1185">Reference proteome</keyword>
<evidence type="ECO:0000256" key="2">
    <source>
        <dbReference type="ARBA" id="ARBA00005019"/>
    </source>
</evidence>
<dbReference type="PANTHER" id="PTHR39321">
    <property type="entry name" value="NICOTINATE-NUCLEOTIDE ADENYLYLTRANSFERASE-RELATED"/>
    <property type="match status" value="1"/>
</dbReference>
<dbReference type="NCBIfam" id="NF000845">
    <property type="entry name" value="PRK00071.2-4"/>
    <property type="match status" value="1"/>
</dbReference>
<proteinExistence type="inferred from homology"/>
<reference evidence="14 15" key="1">
    <citation type="journal article" date="2012" name="Genet. Mol. Biol.">
        <title>Analysis of 16S rRNA and mxaF genes revealing insights into Methylobacterium niche-specific plant association.</title>
        <authorList>
            <person name="Dourado M.N."/>
            <person name="Andreote F.D."/>
            <person name="Dini-Andreote F."/>
            <person name="Conti R."/>
            <person name="Araujo J.M."/>
            <person name="Araujo W.L."/>
        </authorList>
    </citation>
    <scope>NUCLEOTIDE SEQUENCE [LARGE SCALE GENOMIC DNA]</scope>
    <source>
        <strain evidence="14 15">SR1.6/4</strain>
    </source>
</reference>
<dbReference type="CDD" id="cd02165">
    <property type="entry name" value="NMNAT"/>
    <property type="match status" value="1"/>
</dbReference>
<keyword evidence="7 11" id="KW-0547">Nucleotide-binding</keyword>
<evidence type="ECO:0000313" key="14">
    <source>
        <dbReference type="EMBL" id="MEE7458914.1"/>
    </source>
</evidence>
<sequence>MRAGRSASSSSPPSSIGSTAAARRVRSGRRSLRETSLPPAAPGMRIGLYGGSFNPAHAGHLHVSRTALRRLRLDRVWWLVTPGNPLKDRRLLASPEERVVRARTIAADPRIAVTAFEAAIGTRYTVDTLRWLVRRRPGLRFVWIMGADSLGSFHRWHRFEDILDLVPVAVIDRPGHTLSAPGARAAQAFARARIPESDALSLPGRHPPAWTFLHGPRSDLSSTALRSGEAGAPMAAMP</sequence>